<dbReference type="Proteomes" id="UP001241758">
    <property type="component" value="Unassembled WGS sequence"/>
</dbReference>
<evidence type="ECO:0000313" key="3">
    <source>
        <dbReference type="Proteomes" id="UP001241758"/>
    </source>
</evidence>
<evidence type="ECO:0000313" key="2">
    <source>
        <dbReference type="EMBL" id="MDI6099100.1"/>
    </source>
</evidence>
<dbReference type="RefSeq" id="WP_282759097.1">
    <property type="nucleotide sequence ID" value="NZ_JASCTH010000006.1"/>
</dbReference>
<protein>
    <recommendedName>
        <fullName evidence="4">WD40 repeat domain-containing protein</fullName>
    </recommendedName>
</protein>
<organism evidence="2 3">
    <name type="scientific">Actinoplanes sandaracinus</name>
    <dbReference type="NCBI Taxonomy" id="3045177"/>
    <lineage>
        <taxon>Bacteria</taxon>
        <taxon>Bacillati</taxon>
        <taxon>Actinomycetota</taxon>
        <taxon>Actinomycetes</taxon>
        <taxon>Micromonosporales</taxon>
        <taxon>Micromonosporaceae</taxon>
        <taxon>Actinoplanes</taxon>
    </lineage>
</organism>
<comment type="caution">
    <text evidence="2">The sequence shown here is derived from an EMBL/GenBank/DDBJ whole genome shotgun (WGS) entry which is preliminary data.</text>
</comment>
<gene>
    <name evidence="2" type="ORF">QLQ12_10880</name>
</gene>
<sequence>MTRLEDMVGAAVRDLADSAPNAHDLASVARVRGRRIRRRRQALLGAAAVVLAGAVITPYAVLDGWNGGPRPQPVASVPPSTAPVVPVPSTVATAPAIRKDWWAAPVRLPGDLVVTSVGRREVNGPNGVTAVAPKTVQEGNVALDRSTGRYRAFSGGYQGFDGAPAGRYVMTDDGITAQIGILDSVTGQTRQLGHGSGRGVEWSADGKTLLLSLLRGGVRLIDAKTGAAVDREMPDAIALCPSYCNFTWLPGGEEIAIAQRDPRVERSEALPDTVRDIRVFSVATGKPLRTLPVPGVPAGSAAWSPDGRYVALLPDAAEEDGIRIAEVATGRIVATLPLVEQVRFIADDQILTVRGLDVGVYDLTGKLRQSSRLPQDFLGRGISLGRA</sequence>
<keyword evidence="1" id="KW-1133">Transmembrane helix</keyword>
<dbReference type="EMBL" id="JASCTH010000006">
    <property type="protein sequence ID" value="MDI6099100.1"/>
    <property type="molecule type" value="Genomic_DNA"/>
</dbReference>
<keyword evidence="1" id="KW-0812">Transmembrane</keyword>
<keyword evidence="1" id="KW-0472">Membrane</keyword>
<accession>A0ABT6WHB1</accession>
<feature type="transmembrane region" description="Helical" evidence="1">
    <location>
        <begin position="42"/>
        <end position="62"/>
    </location>
</feature>
<evidence type="ECO:0008006" key="4">
    <source>
        <dbReference type="Google" id="ProtNLM"/>
    </source>
</evidence>
<evidence type="ECO:0000256" key="1">
    <source>
        <dbReference type="SAM" id="Phobius"/>
    </source>
</evidence>
<reference evidence="2 3" key="1">
    <citation type="submission" date="2023-05" db="EMBL/GenBank/DDBJ databases">
        <title>Actinoplanes sp. NEAU-A12 genome sequencing.</title>
        <authorList>
            <person name="Wang Z.-S."/>
        </authorList>
    </citation>
    <scope>NUCLEOTIDE SEQUENCE [LARGE SCALE GENOMIC DNA]</scope>
    <source>
        <strain evidence="2 3">NEAU-A12</strain>
    </source>
</reference>
<keyword evidence="3" id="KW-1185">Reference proteome</keyword>
<dbReference type="SUPFAM" id="SSF82171">
    <property type="entry name" value="DPP6 N-terminal domain-like"/>
    <property type="match status" value="1"/>
</dbReference>
<dbReference type="Gene3D" id="2.130.10.10">
    <property type="entry name" value="YVTN repeat-like/Quinoprotein amine dehydrogenase"/>
    <property type="match status" value="1"/>
</dbReference>
<proteinExistence type="predicted"/>
<name>A0ABT6WHB1_9ACTN</name>
<dbReference type="InterPro" id="IPR015943">
    <property type="entry name" value="WD40/YVTN_repeat-like_dom_sf"/>
</dbReference>